<proteinExistence type="predicted"/>
<dbReference type="PANTHER" id="PTHR47810">
    <property type="entry name" value="DNA LIGASE"/>
    <property type="match status" value="1"/>
</dbReference>
<dbReference type="GO" id="GO:0006281">
    <property type="term" value="P:DNA repair"/>
    <property type="evidence" value="ECO:0007669"/>
    <property type="project" value="UniProtKB-KW"/>
</dbReference>
<evidence type="ECO:0000256" key="5">
    <source>
        <dbReference type="ARBA" id="ARBA00023204"/>
    </source>
</evidence>
<dbReference type="PATRIC" id="fig|1286631.3.peg.803"/>
<keyword evidence="8" id="KW-0472">Membrane</keyword>
<feature type="transmembrane region" description="Helical" evidence="8">
    <location>
        <begin position="25"/>
        <end position="45"/>
    </location>
</feature>
<dbReference type="EMBL" id="AZRA01000021">
    <property type="protein sequence ID" value="KDB53628.1"/>
    <property type="molecule type" value="Genomic_DNA"/>
</dbReference>
<dbReference type="InterPro" id="IPR012310">
    <property type="entry name" value="DNA_ligase_ATP-dep_cent"/>
</dbReference>
<organism evidence="11 12">
    <name type="scientific">Sphaerotilus natans subsp. natans DSM 6575</name>
    <dbReference type="NCBI Taxonomy" id="1286631"/>
    <lineage>
        <taxon>Bacteria</taxon>
        <taxon>Pseudomonadati</taxon>
        <taxon>Pseudomonadota</taxon>
        <taxon>Betaproteobacteria</taxon>
        <taxon>Burkholderiales</taxon>
        <taxon>Sphaerotilaceae</taxon>
        <taxon>Sphaerotilus</taxon>
    </lineage>
</organism>
<dbReference type="eggNOG" id="COG1793">
    <property type="taxonomic scope" value="Bacteria"/>
</dbReference>
<feature type="domain" description="ATP-dependent DNA ligase family profile" evidence="9">
    <location>
        <begin position="83"/>
        <end position="237"/>
    </location>
</feature>
<dbReference type="GO" id="GO:0006310">
    <property type="term" value="P:DNA recombination"/>
    <property type="evidence" value="ECO:0007669"/>
    <property type="project" value="InterPro"/>
</dbReference>
<evidence type="ECO:0000256" key="6">
    <source>
        <dbReference type="ARBA" id="ARBA00034003"/>
    </source>
</evidence>
<protein>
    <submittedName>
        <fullName evidence="11">DNA ligase</fullName>
    </submittedName>
</protein>
<dbReference type="Gene3D" id="3.30.1490.70">
    <property type="match status" value="1"/>
</dbReference>
<evidence type="ECO:0000259" key="10">
    <source>
        <dbReference type="Pfam" id="PF14743"/>
    </source>
</evidence>
<dbReference type="GO" id="GO:0005524">
    <property type="term" value="F:ATP binding"/>
    <property type="evidence" value="ECO:0007669"/>
    <property type="project" value="InterPro"/>
</dbReference>
<evidence type="ECO:0000259" key="9">
    <source>
        <dbReference type="Pfam" id="PF01068"/>
    </source>
</evidence>
<evidence type="ECO:0000256" key="7">
    <source>
        <dbReference type="SAM" id="MobiDB-lite"/>
    </source>
</evidence>
<reference evidence="11 12" key="1">
    <citation type="journal article" date="2014" name="FEMS Microbiol. Ecol.">
        <title>Sphaerotilus natans encrusted with nanoball-shaped Fe(III) oxide minerals formed by nitrate-reducing mixotrophic Fe(II) oxidation.</title>
        <authorList>
            <person name="Park S."/>
            <person name="Kim D.H."/>
            <person name="Lee J.H."/>
            <person name="Hur H.G."/>
        </authorList>
    </citation>
    <scope>NUCLEOTIDE SEQUENCE [LARGE SCALE GENOMIC DNA]</scope>
    <source>
        <strain evidence="11 12">DSM 6575</strain>
    </source>
</reference>
<dbReference type="GO" id="GO:0006260">
    <property type="term" value="P:DNA replication"/>
    <property type="evidence" value="ECO:0007669"/>
    <property type="project" value="UniProtKB-KW"/>
</dbReference>
<evidence type="ECO:0000256" key="1">
    <source>
        <dbReference type="ARBA" id="ARBA00001968"/>
    </source>
</evidence>
<comment type="caution">
    <text evidence="11">The sequence shown here is derived from an EMBL/GenBank/DDBJ whole genome shotgun (WGS) entry which is preliminary data.</text>
</comment>
<dbReference type="SUPFAM" id="SSF50249">
    <property type="entry name" value="Nucleic acid-binding proteins"/>
    <property type="match status" value="1"/>
</dbReference>
<accession>A0A059KRA6</accession>
<evidence type="ECO:0000313" key="12">
    <source>
        <dbReference type="Proteomes" id="UP000026714"/>
    </source>
</evidence>
<keyword evidence="8" id="KW-0812">Transmembrane</keyword>
<dbReference type="NCBIfam" id="NF006592">
    <property type="entry name" value="PRK09125.1"/>
    <property type="match status" value="1"/>
</dbReference>
<dbReference type="GO" id="GO:0003910">
    <property type="term" value="F:DNA ligase (ATP) activity"/>
    <property type="evidence" value="ECO:0007669"/>
    <property type="project" value="UniProtKB-EC"/>
</dbReference>
<keyword evidence="2 11" id="KW-0436">Ligase</keyword>
<dbReference type="InterPro" id="IPR050326">
    <property type="entry name" value="NAD_dep_DNA_ligaseB"/>
</dbReference>
<dbReference type="Gene3D" id="3.30.470.30">
    <property type="entry name" value="DNA ligase/mRNA capping enzyme"/>
    <property type="match status" value="1"/>
</dbReference>
<evidence type="ECO:0000256" key="2">
    <source>
        <dbReference type="ARBA" id="ARBA00022598"/>
    </source>
</evidence>
<dbReference type="InterPro" id="IPR012340">
    <property type="entry name" value="NA-bd_OB-fold"/>
</dbReference>
<keyword evidence="3" id="KW-0235">DNA replication</keyword>
<dbReference type="STRING" id="34103.SAMN05421778_11267"/>
<dbReference type="PANTHER" id="PTHR47810:SF1">
    <property type="entry name" value="DNA LIGASE B"/>
    <property type="match status" value="1"/>
</dbReference>
<dbReference type="RefSeq" id="WP_081837957.1">
    <property type="nucleotide sequence ID" value="NZ_AZRA01000021.1"/>
</dbReference>
<sequence>MADDTADDTADETGGRAAHRRGRRLGLRSGLTLLGGWFGVVWKVLAVPPALTDPEPRPGERFGVTLARMAPPDIDPAGHLVSEKYDGVRAVWDGRALRTRHGQIIQASAGFLARLPAQVPLDGELWLGRGPGRFDAVSALVRRRRPVEADWAQVVYLVFELPRGGGRFDERVARLVEIVAQQDWPQLVAAEQRRVESREALRVWLDEVVAAGGEGLMLHRADAPFVAGRTDWLLKLKPVQEDEAVVIGHTPGEGRLSGLMGALQVRNADGTVFLIGTGFSDAQRAAPPPVGSRIVYSCRGQTRHGLPRFPSFLRIGGEP</sequence>
<keyword evidence="12" id="KW-1185">Reference proteome</keyword>
<evidence type="ECO:0000313" key="11">
    <source>
        <dbReference type="EMBL" id="KDB53628.1"/>
    </source>
</evidence>
<evidence type="ECO:0000256" key="3">
    <source>
        <dbReference type="ARBA" id="ARBA00022705"/>
    </source>
</evidence>
<comment type="catalytic activity">
    <reaction evidence="6">
        <text>ATP + (deoxyribonucleotide)n-3'-hydroxyl + 5'-phospho-(deoxyribonucleotide)m = (deoxyribonucleotide)n+m + AMP + diphosphate.</text>
        <dbReference type="EC" id="6.5.1.1"/>
    </reaction>
</comment>
<feature type="region of interest" description="Disordered" evidence="7">
    <location>
        <begin position="1"/>
        <end position="21"/>
    </location>
</feature>
<feature type="compositionally biased region" description="Acidic residues" evidence="7">
    <location>
        <begin position="1"/>
        <end position="11"/>
    </location>
</feature>
<keyword evidence="8" id="KW-1133">Transmembrane helix</keyword>
<dbReference type="AlphaFoldDB" id="A0A059KRA6"/>
<dbReference type="Gene3D" id="2.40.50.140">
    <property type="entry name" value="Nucleic acid-binding proteins"/>
    <property type="match status" value="1"/>
</dbReference>
<dbReference type="CDD" id="cd07896">
    <property type="entry name" value="Adenylation_kDNA_ligase_like"/>
    <property type="match status" value="1"/>
</dbReference>
<keyword evidence="4" id="KW-0227">DNA damage</keyword>
<name>A0A059KRA6_9BURK</name>
<gene>
    <name evidence="11" type="ORF">X805_08140</name>
</gene>
<comment type="cofactor">
    <cofactor evidence="1">
        <name>a divalent metal cation</name>
        <dbReference type="ChEBI" id="CHEBI:60240"/>
    </cofactor>
</comment>
<evidence type="ECO:0000256" key="8">
    <source>
        <dbReference type="SAM" id="Phobius"/>
    </source>
</evidence>
<dbReference type="Proteomes" id="UP000026714">
    <property type="component" value="Unassembled WGS sequence"/>
</dbReference>
<dbReference type="InterPro" id="IPR029319">
    <property type="entry name" value="DNA_ligase_OB"/>
</dbReference>
<feature type="domain" description="DNA ligase OB-like" evidence="10">
    <location>
        <begin position="251"/>
        <end position="315"/>
    </location>
</feature>
<dbReference type="CDD" id="cd08041">
    <property type="entry name" value="OBF_kDNA_ligase_like"/>
    <property type="match status" value="1"/>
</dbReference>
<keyword evidence="5" id="KW-0234">DNA repair</keyword>
<dbReference type="SUPFAM" id="SSF56091">
    <property type="entry name" value="DNA ligase/mRNA capping enzyme, catalytic domain"/>
    <property type="match status" value="1"/>
</dbReference>
<evidence type="ECO:0000256" key="4">
    <source>
        <dbReference type="ARBA" id="ARBA00022763"/>
    </source>
</evidence>
<dbReference type="Pfam" id="PF01068">
    <property type="entry name" value="DNA_ligase_A_M"/>
    <property type="match status" value="1"/>
</dbReference>
<dbReference type="Pfam" id="PF14743">
    <property type="entry name" value="DNA_ligase_OB_2"/>
    <property type="match status" value="1"/>
</dbReference>